<dbReference type="AlphaFoldDB" id="A0A1G9J9D8"/>
<proteinExistence type="predicted"/>
<dbReference type="OrthoDB" id="9836444at2"/>
<name>A0A1G9J9D8_9SPHI</name>
<keyword evidence="2" id="KW-1185">Reference proteome</keyword>
<dbReference type="RefSeq" id="WP_074604077.1">
    <property type="nucleotide sequence ID" value="NZ_FNGY01000001.1"/>
</dbReference>
<reference evidence="2" key="1">
    <citation type="submission" date="2016-10" db="EMBL/GenBank/DDBJ databases">
        <authorList>
            <person name="Varghese N."/>
            <person name="Submissions S."/>
        </authorList>
    </citation>
    <scope>NUCLEOTIDE SEQUENCE [LARGE SCALE GENOMIC DNA]</scope>
    <source>
        <strain evidence="2">DSM 19110</strain>
    </source>
</reference>
<protein>
    <submittedName>
        <fullName evidence="1">Uncharacterized protein</fullName>
    </submittedName>
</protein>
<dbReference type="Proteomes" id="UP000183200">
    <property type="component" value="Unassembled WGS sequence"/>
</dbReference>
<evidence type="ECO:0000313" key="2">
    <source>
        <dbReference type="Proteomes" id="UP000183200"/>
    </source>
</evidence>
<organism evidence="1 2">
    <name type="scientific">Pedobacter steynii</name>
    <dbReference type="NCBI Taxonomy" id="430522"/>
    <lineage>
        <taxon>Bacteria</taxon>
        <taxon>Pseudomonadati</taxon>
        <taxon>Bacteroidota</taxon>
        <taxon>Sphingobacteriia</taxon>
        <taxon>Sphingobacteriales</taxon>
        <taxon>Sphingobacteriaceae</taxon>
        <taxon>Pedobacter</taxon>
    </lineage>
</organism>
<evidence type="ECO:0000313" key="1">
    <source>
        <dbReference type="EMBL" id="SDL34217.1"/>
    </source>
</evidence>
<sequence length="130" mass="14754">MKNEPLTHQKKLLSGFLLTVTLLLSFFMLSGNVGFSVIPAQKTQTEVLARFRPLAVAGINYYDNTAVVKKLHFPWSDKNQVNALFFHHKMMLIKFIALKQKAFLISAATSFYRPKTIPQSQDEDSFSLMG</sequence>
<accession>A0A1G9J9D8</accession>
<gene>
    <name evidence="1" type="ORF">SAMN05421820_101195</name>
</gene>
<dbReference type="EMBL" id="FNGY01000001">
    <property type="protein sequence ID" value="SDL34217.1"/>
    <property type="molecule type" value="Genomic_DNA"/>
</dbReference>